<dbReference type="AlphaFoldDB" id="A0A6N7EI63"/>
<proteinExistence type="inferred from homology"/>
<dbReference type="NCBIfam" id="TIGR02937">
    <property type="entry name" value="sigma70-ECF"/>
    <property type="match status" value="1"/>
</dbReference>
<dbReference type="PANTHER" id="PTHR43133:SF62">
    <property type="entry name" value="RNA POLYMERASE SIGMA FACTOR SIGZ"/>
    <property type="match status" value="1"/>
</dbReference>
<dbReference type="Pfam" id="PF08281">
    <property type="entry name" value="Sigma70_r4_2"/>
    <property type="match status" value="1"/>
</dbReference>
<keyword evidence="9" id="KW-1185">Reference proteome</keyword>
<dbReference type="InterPro" id="IPR039425">
    <property type="entry name" value="RNA_pol_sigma-70-like"/>
</dbReference>
<dbReference type="EMBL" id="WHPC01000062">
    <property type="protein sequence ID" value="MPV38082.1"/>
    <property type="molecule type" value="Genomic_DNA"/>
</dbReference>
<gene>
    <name evidence="8" type="ORF">GB881_13685</name>
</gene>
<comment type="caution">
    <text evidence="8">The sequence shown here is derived from an EMBL/GenBank/DDBJ whole genome shotgun (WGS) entry which is preliminary data.</text>
</comment>
<comment type="similarity">
    <text evidence="1">Belongs to the sigma-70 factor family. ECF subfamily.</text>
</comment>
<dbReference type="Gene3D" id="1.10.10.10">
    <property type="entry name" value="Winged helix-like DNA-binding domain superfamily/Winged helix DNA-binding domain"/>
    <property type="match status" value="1"/>
</dbReference>
<dbReference type="InterPro" id="IPR013249">
    <property type="entry name" value="RNA_pol_sigma70_r4_t2"/>
</dbReference>
<feature type="region of interest" description="Disordered" evidence="5">
    <location>
        <begin position="1"/>
        <end position="67"/>
    </location>
</feature>
<evidence type="ECO:0000259" key="6">
    <source>
        <dbReference type="Pfam" id="PF04542"/>
    </source>
</evidence>
<sequence length="265" mass="28114">MRWSKRSPAEEPPRVVRPGGAPGWRSGASGRRRTAAADLTTPRTAPDEAGGDRVPAGPGGPGAIPTAAGAVPDDVQLFPRTDRAADAALVDGLAVDDPNAAEAFVRRFQGAVFGLAVSITRDRALAEDVSQEVFVRAWRAAASYDVRRASVLTWLLTITRNAAIDAVRARRSAPTEADALEQLLDATMRPPDPEEVALRGLESAQATERLLQIPAEQARAVVLAVVGGLTAKEVGEHEGIPLGTAKTRIRTGLKRVRQAMEEERG</sequence>
<dbReference type="OrthoDB" id="5243766at2"/>
<dbReference type="SUPFAM" id="SSF88659">
    <property type="entry name" value="Sigma3 and sigma4 domains of RNA polymerase sigma factors"/>
    <property type="match status" value="1"/>
</dbReference>
<dbReference type="SUPFAM" id="SSF88946">
    <property type="entry name" value="Sigma2 domain of RNA polymerase sigma factors"/>
    <property type="match status" value="1"/>
</dbReference>
<dbReference type="Pfam" id="PF04542">
    <property type="entry name" value="Sigma70_r2"/>
    <property type="match status" value="1"/>
</dbReference>
<organism evidence="8 9">
    <name type="scientific">Georgenia subflava</name>
    <dbReference type="NCBI Taxonomy" id="1622177"/>
    <lineage>
        <taxon>Bacteria</taxon>
        <taxon>Bacillati</taxon>
        <taxon>Actinomycetota</taxon>
        <taxon>Actinomycetes</taxon>
        <taxon>Micrococcales</taxon>
        <taxon>Bogoriellaceae</taxon>
        <taxon>Georgenia</taxon>
    </lineage>
</organism>
<protein>
    <submittedName>
        <fullName evidence="8">Sigma-70 family RNA polymerase sigma factor</fullName>
    </submittedName>
</protein>
<feature type="compositionally biased region" description="Low complexity" evidence="5">
    <location>
        <begin position="16"/>
        <end position="29"/>
    </location>
</feature>
<keyword evidence="3" id="KW-0731">Sigma factor</keyword>
<dbReference type="GO" id="GO:0003677">
    <property type="term" value="F:DNA binding"/>
    <property type="evidence" value="ECO:0007669"/>
    <property type="project" value="InterPro"/>
</dbReference>
<keyword evidence="2" id="KW-0805">Transcription regulation</keyword>
<feature type="domain" description="RNA polymerase sigma factor 70 region 4 type 2" evidence="7">
    <location>
        <begin position="207"/>
        <end position="255"/>
    </location>
</feature>
<dbReference type="PANTHER" id="PTHR43133">
    <property type="entry name" value="RNA POLYMERASE ECF-TYPE SIGMA FACTO"/>
    <property type="match status" value="1"/>
</dbReference>
<evidence type="ECO:0000256" key="4">
    <source>
        <dbReference type="ARBA" id="ARBA00023163"/>
    </source>
</evidence>
<feature type="domain" description="RNA polymerase sigma-70 region 2" evidence="6">
    <location>
        <begin position="104"/>
        <end position="171"/>
    </location>
</feature>
<dbReference type="Proteomes" id="UP000437709">
    <property type="component" value="Unassembled WGS sequence"/>
</dbReference>
<evidence type="ECO:0000256" key="5">
    <source>
        <dbReference type="SAM" id="MobiDB-lite"/>
    </source>
</evidence>
<dbReference type="InterPro" id="IPR013324">
    <property type="entry name" value="RNA_pol_sigma_r3/r4-like"/>
</dbReference>
<accession>A0A6N7EI63</accession>
<reference evidence="8 9" key="1">
    <citation type="submission" date="2019-10" db="EMBL/GenBank/DDBJ databases">
        <title>Georgenia wutianyii sp. nov. and Georgenia yuyongxinii sp. nov. isolated from plateau pika (Ochotona curzoniae) in the Qinghai-Tibet plateau of China.</title>
        <authorList>
            <person name="Tian Z."/>
        </authorList>
    </citation>
    <scope>NUCLEOTIDE SEQUENCE [LARGE SCALE GENOMIC DNA]</scope>
    <source>
        <strain evidence="8 9">JCM 19765</strain>
    </source>
</reference>
<dbReference type="Gene3D" id="1.10.1740.10">
    <property type="match status" value="1"/>
</dbReference>
<dbReference type="InterPro" id="IPR036388">
    <property type="entry name" value="WH-like_DNA-bd_sf"/>
</dbReference>
<evidence type="ECO:0000256" key="1">
    <source>
        <dbReference type="ARBA" id="ARBA00010641"/>
    </source>
</evidence>
<dbReference type="InterPro" id="IPR014284">
    <property type="entry name" value="RNA_pol_sigma-70_dom"/>
</dbReference>
<dbReference type="GO" id="GO:0016987">
    <property type="term" value="F:sigma factor activity"/>
    <property type="evidence" value="ECO:0007669"/>
    <property type="project" value="UniProtKB-KW"/>
</dbReference>
<evidence type="ECO:0000256" key="3">
    <source>
        <dbReference type="ARBA" id="ARBA00023082"/>
    </source>
</evidence>
<evidence type="ECO:0000313" key="9">
    <source>
        <dbReference type="Proteomes" id="UP000437709"/>
    </source>
</evidence>
<dbReference type="GO" id="GO:0006352">
    <property type="term" value="P:DNA-templated transcription initiation"/>
    <property type="evidence" value="ECO:0007669"/>
    <property type="project" value="InterPro"/>
</dbReference>
<name>A0A6N7EI63_9MICO</name>
<evidence type="ECO:0000259" key="7">
    <source>
        <dbReference type="Pfam" id="PF08281"/>
    </source>
</evidence>
<evidence type="ECO:0000256" key="2">
    <source>
        <dbReference type="ARBA" id="ARBA00023015"/>
    </source>
</evidence>
<keyword evidence="4" id="KW-0804">Transcription</keyword>
<dbReference type="InterPro" id="IPR007627">
    <property type="entry name" value="RNA_pol_sigma70_r2"/>
</dbReference>
<evidence type="ECO:0000313" key="8">
    <source>
        <dbReference type="EMBL" id="MPV38082.1"/>
    </source>
</evidence>
<dbReference type="InterPro" id="IPR013325">
    <property type="entry name" value="RNA_pol_sigma_r2"/>
</dbReference>